<dbReference type="InterPro" id="IPR034122">
    <property type="entry name" value="Retropepsin-like_bacterial"/>
</dbReference>
<dbReference type="NCBIfam" id="TIGR02281">
    <property type="entry name" value="clan_AA_DTGA"/>
    <property type="match status" value="1"/>
</dbReference>
<dbReference type="Gene3D" id="2.40.70.10">
    <property type="entry name" value="Acid Proteases"/>
    <property type="match status" value="1"/>
</dbReference>
<dbReference type="EMBL" id="QJPH01000370">
    <property type="protein sequence ID" value="PZN75949.1"/>
    <property type="molecule type" value="Genomic_DNA"/>
</dbReference>
<dbReference type="Proteomes" id="UP000249396">
    <property type="component" value="Unassembled WGS sequence"/>
</dbReference>
<evidence type="ECO:0000313" key="2">
    <source>
        <dbReference type="Proteomes" id="UP000249396"/>
    </source>
</evidence>
<reference evidence="1 2" key="1">
    <citation type="journal article" date="2018" name="Aquat. Microb. Ecol.">
        <title>Gammaproteobacterial methanotrophs dominate.</title>
        <authorList>
            <person name="Rissanen A.J."/>
            <person name="Saarenheimo J."/>
            <person name="Tiirola M."/>
            <person name="Peura S."/>
            <person name="Aalto S.L."/>
            <person name="Karvinen A."/>
            <person name="Nykanen H."/>
        </authorList>
    </citation>
    <scope>NUCLEOTIDE SEQUENCE [LARGE SCALE GENOMIC DNA]</scope>
    <source>
        <strain evidence="1">AMbin10</strain>
    </source>
</reference>
<name>A0A2W4R113_9GAMM</name>
<gene>
    <name evidence="1" type="ORF">DM484_17530</name>
</gene>
<dbReference type="GO" id="GO:0004190">
    <property type="term" value="F:aspartic-type endopeptidase activity"/>
    <property type="evidence" value="ECO:0007669"/>
    <property type="project" value="InterPro"/>
</dbReference>
<keyword evidence="1" id="KW-0645">Protease</keyword>
<sequence length="235" mass="25538">MTFSRTSKKTPPLTAIFIAILLFMLGPRVRAETLRSQLEALAKEAGVRIEGLDRVANEPPRQNEGDVTQRIKALLADYNFMIVGQNGRIERVAITSLKDVAPKPKSSGTVKTQRMGAHHQITATLSGPNNIDVVASLLVDTGATTLVLPESMIRQLGFSQQNLQNGISQTAAGTIPVKTGVLKSVRIGDVSAENVPVSFINDQKLNGARLLGMSFLNRFRFSLDDENSELQLMAK</sequence>
<proteinExistence type="predicted"/>
<dbReference type="GO" id="GO:0006508">
    <property type="term" value="P:proteolysis"/>
    <property type="evidence" value="ECO:0007669"/>
    <property type="project" value="UniProtKB-KW"/>
</dbReference>
<dbReference type="SUPFAM" id="SSF50630">
    <property type="entry name" value="Acid proteases"/>
    <property type="match status" value="1"/>
</dbReference>
<dbReference type="InterPro" id="IPR001969">
    <property type="entry name" value="Aspartic_peptidase_AS"/>
</dbReference>
<protein>
    <submittedName>
        <fullName evidence="1">TIGR02281 family clan AA aspartic protease</fullName>
    </submittedName>
</protein>
<organism evidence="1 2">
    <name type="scientific">Candidatus Methylumidiphilus alinenensis</name>
    <dbReference type="NCBI Taxonomy" id="2202197"/>
    <lineage>
        <taxon>Bacteria</taxon>
        <taxon>Pseudomonadati</taxon>
        <taxon>Pseudomonadota</taxon>
        <taxon>Gammaproteobacteria</taxon>
        <taxon>Methylococcales</taxon>
        <taxon>Candidatus Methylumidiphilus</taxon>
    </lineage>
</organism>
<dbReference type="Pfam" id="PF13975">
    <property type="entry name" value="gag-asp_proteas"/>
    <property type="match status" value="1"/>
</dbReference>
<accession>A0A2W4R113</accession>
<dbReference type="InterPro" id="IPR011969">
    <property type="entry name" value="Clan_AA_Asp_peptidase_C"/>
</dbReference>
<dbReference type="CDD" id="cd05483">
    <property type="entry name" value="retropepsin_like_bacteria"/>
    <property type="match status" value="1"/>
</dbReference>
<dbReference type="PROSITE" id="PS00141">
    <property type="entry name" value="ASP_PROTEASE"/>
    <property type="match status" value="1"/>
</dbReference>
<comment type="caution">
    <text evidence="1">The sequence shown here is derived from an EMBL/GenBank/DDBJ whole genome shotgun (WGS) entry which is preliminary data.</text>
</comment>
<dbReference type="AlphaFoldDB" id="A0A2W4R113"/>
<keyword evidence="1" id="KW-0378">Hydrolase</keyword>
<evidence type="ECO:0000313" key="1">
    <source>
        <dbReference type="EMBL" id="PZN75949.1"/>
    </source>
</evidence>
<dbReference type="InterPro" id="IPR021109">
    <property type="entry name" value="Peptidase_aspartic_dom_sf"/>
</dbReference>